<proteinExistence type="predicted"/>
<evidence type="ECO:0000259" key="1">
    <source>
        <dbReference type="Pfam" id="PF02426"/>
    </source>
</evidence>
<dbReference type="AlphaFoldDB" id="A0A3M6UI86"/>
<dbReference type="Pfam" id="PF02426">
    <property type="entry name" value="MIase"/>
    <property type="match status" value="2"/>
</dbReference>
<sequence>MEIPGEPRLIGVVSVEAPGELDAFFKSAVWLQGFSIHVTTVFTPLRAYEDFAATVGDRLGEESNISLVECVPRTGLHYFLTFTVEYEGMTQEDLFRIWREEAKAALDAKKSGTVLDLWKVVAQRKVFAIVCVSKPGDLDAISFDLPIMKKMGDKVHITCKSLRQADDWIKEVRRETYNAIKVMGLLYFFESTAKLNEQGYVHSCLSLYNALKGSRSLSIREIWKIPGEHKLIGVISVDSPGELDSWVASSYEHLVNGISTVFTPLRPYEDFAANVGDWLEEDTNISLVHCVPKNGLHYFLTFTVEYEGMTQEDLFKVWFEEGKAALGAKKSGIVRDLWKVVAQRKVFAIVCVEKPGDLDKISFELPVMKKMGDKVQITCKSIRQADDWMREVREIEKEQFRMSSSRLSTAENR</sequence>
<gene>
    <name evidence="2" type="ORF">pdam_00014242</name>
</gene>
<name>A0A3M6UI86_POCDA</name>
<feature type="domain" description="Muconolactone isomerase" evidence="1">
    <location>
        <begin position="77"/>
        <end position="156"/>
    </location>
</feature>
<comment type="caution">
    <text evidence="2">The sequence shown here is derived from an EMBL/GenBank/DDBJ whole genome shotgun (WGS) entry which is preliminary data.</text>
</comment>
<dbReference type="Proteomes" id="UP000275408">
    <property type="component" value="Unassembled WGS sequence"/>
</dbReference>
<dbReference type="OrthoDB" id="5961967at2759"/>
<dbReference type="EMBL" id="RCHS01001461">
    <property type="protein sequence ID" value="RMX53377.1"/>
    <property type="molecule type" value="Genomic_DNA"/>
</dbReference>
<evidence type="ECO:0000313" key="3">
    <source>
        <dbReference type="Proteomes" id="UP000275408"/>
    </source>
</evidence>
<keyword evidence="3" id="KW-1185">Reference proteome</keyword>
<dbReference type="InterPro" id="IPR011008">
    <property type="entry name" value="Dimeric_a/b-barrel"/>
</dbReference>
<accession>A0A3M6UI86</accession>
<evidence type="ECO:0000313" key="2">
    <source>
        <dbReference type="EMBL" id="RMX53377.1"/>
    </source>
</evidence>
<dbReference type="InterPro" id="IPR026029">
    <property type="entry name" value="MLI_dom"/>
</dbReference>
<dbReference type="Gene3D" id="3.30.70.1060">
    <property type="entry name" value="Dimeric alpha+beta barrel"/>
    <property type="match status" value="2"/>
</dbReference>
<organism evidence="2 3">
    <name type="scientific">Pocillopora damicornis</name>
    <name type="common">Cauliflower coral</name>
    <name type="synonym">Millepora damicornis</name>
    <dbReference type="NCBI Taxonomy" id="46731"/>
    <lineage>
        <taxon>Eukaryota</taxon>
        <taxon>Metazoa</taxon>
        <taxon>Cnidaria</taxon>
        <taxon>Anthozoa</taxon>
        <taxon>Hexacorallia</taxon>
        <taxon>Scleractinia</taxon>
        <taxon>Astrocoeniina</taxon>
        <taxon>Pocilloporidae</taxon>
        <taxon>Pocillopora</taxon>
    </lineage>
</organism>
<dbReference type="SUPFAM" id="SSF54909">
    <property type="entry name" value="Dimeric alpha+beta barrel"/>
    <property type="match status" value="2"/>
</dbReference>
<feature type="domain" description="Muconolactone isomerase" evidence="1">
    <location>
        <begin position="297"/>
        <end position="376"/>
    </location>
</feature>
<protein>
    <recommendedName>
        <fullName evidence="1">Muconolactone isomerase domain-containing protein</fullName>
    </recommendedName>
</protein>
<reference evidence="2 3" key="1">
    <citation type="journal article" date="2018" name="Sci. Rep.">
        <title>Comparative analysis of the Pocillopora damicornis genome highlights role of immune system in coral evolution.</title>
        <authorList>
            <person name="Cunning R."/>
            <person name="Bay R.A."/>
            <person name="Gillette P."/>
            <person name="Baker A.C."/>
            <person name="Traylor-Knowles N."/>
        </authorList>
    </citation>
    <scope>NUCLEOTIDE SEQUENCE [LARGE SCALE GENOMIC DNA]</scope>
    <source>
        <strain evidence="2">RSMAS</strain>
        <tissue evidence="2">Whole animal</tissue>
    </source>
</reference>